<dbReference type="AlphaFoldDB" id="A0A2S0HXT2"/>
<dbReference type="Proteomes" id="UP000238442">
    <property type="component" value="Chromosome"/>
</dbReference>
<evidence type="ECO:0000259" key="2">
    <source>
        <dbReference type="Pfam" id="PF13477"/>
    </source>
</evidence>
<dbReference type="EMBL" id="CP027062">
    <property type="protein sequence ID" value="AVI51438.1"/>
    <property type="molecule type" value="Genomic_DNA"/>
</dbReference>
<dbReference type="KEGG" id="aue:C5O00_09740"/>
<dbReference type="InterPro" id="IPR028098">
    <property type="entry name" value="Glyco_trans_4-like_N"/>
</dbReference>
<feature type="domain" description="Glycosyltransferase subfamily 4-like N-terminal" evidence="2">
    <location>
        <begin position="3"/>
        <end position="144"/>
    </location>
</feature>
<dbReference type="Pfam" id="PF00534">
    <property type="entry name" value="Glycos_transf_1"/>
    <property type="match status" value="1"/>
</dbReference>
<dbReference type="InterPro" id="IPR001296">
    <property type="entry name" value="Glyco_trans_1"/>
</dbReference>
<feature type="domain" description="Glycosyl transferase family 1" evidence="1">
    <location>
        <begin position="213"/>
        <end position="347"/>
    </location>
</feature>
<protein>
    <submittedName>
        <fullName evidence="3">Glycosyl transferase family 1</fullName>
    </submittedName>
</protein>
<proteinExistence type="predicted"/>
<name>A0A2S0HXT2_9FLAO</name>
<keyword evidence="3" id="KW-0808">Transferase</keyword>
<dbReference type="OrthoDB" id="1411429at2"/>
<evidence type="ECO:0000259" key="1">
    <source>
        <dbReference type="Pfam" id="PF00534"/>
    </source>
</evidence>
<dbReference type="RefSeq" id="WP_105216678.1">
    <property type="nucleotide sequence ID" value="NZ_CP027062.1"/>
</dbReference>
<keyword evidence="4" id="KW-1185">Reference proteome</keyword>
<dbReference type="SUPFAM" id="SSF53756">
    <property type="entry name" value="UDP-Glycosyltransferase/glycogen phosphorylase"/>
    <property type="match status" value="1"/>
</dbReference>
<evidence type="ECO:0000313" key="3">
    <source>
        <dbReference type="EMBL" id="AVI51438.1"/>
    </source>
</evidence>
<dbReference type="PANTHER" id="PTHR12526:SF638">
    <property type="entry name" value="SPORE COAT PROTEIN SA"/>
    <property type="match status" value="1"/>
</dbReference>
<evidence type="ECO:0000313" key="4">
    <source>
        <dbReference type="Proteomes" id="UP000238442"/>
    </source>
</evidence>
<dbReference type="GO" id="GO:0016757">
    <property type="term" value="F:glycosyltransferase activity"/>
    <property type="evidence" value="ECO:0007669"/>
    <property type="project" value="InterPro"/>
</dbReference>
<dbReference type="PANTHER" id="PTHR12526">
    <property type="entry name" value="GLYCOSYLTRANSFERASE"/>
    <property type="match status" value="1"/>
</dbReference>
<reference evidence="3 4" key="1">
    <citation type="submission" date="2018-02" db="EMBL/GenBank/DDBJ databases">
        <title>Genomic analysis of the strain RR4-38 isolated from a seawater recirculating aquaculture system.</title>
        <authorList>
            <person name="Kim Y.-S."/>
            <person name="Jang Y.H."/>
            <person name="Kim K.-H."/>
        </authorList>
    </citation>
    <scope>NUCLEOTIDE SEQUENCE [LARGE SCALE GENOMIC DNA]</scope>
    <source>
        <strain evidence="3 4">RR4-38</strain>
    </source>
</reference>
<accession>A0A2S0HXT2</accession>
<sequence length="379" mass="43409">MKILMVSMNSIHFRRWTAQLKDSGHEVHWFDATDGDPIPQLDWVPQHQGWRYKGGNFKGRTFIKKQLPAVHKLFEKDMAAAFHKVLKKVQPDVVHSFVMYKCSVPIFPVMQKYPKIKWIYSSWGSDLFHFKELPEHLADLQRVLPHIDYLFTDNMRDHHIAQHLGFKGAFLGAYPGGGGFRITDFQKFIKPFNKRKSILIKGYQGRSGRALNVLASLEHIPEILEPYDIVLFGADDEVVNYVESNDFLRKHIQIASTKKAMVSHEKVLQLMGEALLYVGNSASDGMPNTLLEAIVMGAFPIQSNPGNVSREVIEDGVNGLLINDPEDETHIAALIKLALQGREMCEKAFRINMELRARFDYDTIRKEVLNCYSQIENEI</sequence>
<dbReference type="Gene3D" id="3.40.50.2000">
    <property type="entry name" value="Glycogen Phosphorylase B"/>
    <property type="match status" value="2"/>
</dbReference>
<organism evidence="3 4">
    <name type="scientific">Pukyongia salina</name>
    <dbReference type="NCBI Taxonomy" id="2094025"/>
    <lineage>
        <taxon>Bacteria</taxon>
        <taxon>Pseudomonadati</taxon>
        <taxon>Bacteroidota</taxon>
        <taxon>Flavobacteriia</taxon>
        <taxon>Flavobacteriales</taxon>
        <taxon>Flavobacteriaceae</taxon>
        <taxon>Pukyongia</taxon>
    </lineage>
</organism>
<gene>
    <name evidence="3" type="ORF">C5O00_09740</name>
</gene>
<dbReference type="Pfam" id="PF13477">
    <property type="entry name" value="Glyco_trans_4_2"/>
    <property type="match status" value="1"/>
</dbReference>